<dbReference type="InterPro" id="IPR038636">
    <property type="entry name" value="Wzi_sf"/>
</dbReference>
<name>A0A3B0U2G2_9ZZZZ</name>
<dbReference type="EMBL" id="UOER01000183">
    <property type="protein sequence ID" value="VAW23170.1"/>
    <property type="molecule type" value="Genomic_DNA"/>
</dbReference>
<reference evidence="1" key="1">
    <citation type="submission" date="2018-06" db="EMBL/GenBank/DDBJ databases">
        <authorList>
            <person name="Zhirakovskaya E."/>
        </authorList>
    </citation>
    <scope>NUCLEOTIDE SEQUENCE</scope>
</reference>
<dbReference type="Gene3D" id="2.40.160.130">
    <property type="entry name" value="Capsule assembly protein Wzi"/>
    <property type="match status" value="1"/>
</dbReference>
<dbReference type="AlphaFoldDB" id="A0A3B0U2G2"/>
<feature type="non-terminal residue" evidence="1">
    <location>
        <position position="153"/>
    </location>
</feature>
<gene>
    <name evidence="1" type="ORF">MNBD_BACTEROID04-1955</name>
</gene>
<protein>
    <submittedName>
        <fullName evidence="1">Uncharacterized protein</fullName>
    </submittedName>
</protein>
<evidence type="ECO:0000313" key="1">
    <source>
        <dbReference type="EMBL" id="VAW23170.1"/>
    </source>
</evidence>
<accession>A0A3B0U2G2</accession>
<organism evidence="1">
    <name type="scientific">hydrothermal vent metagenome</name>
    <dbReference type="NCBI Taxonomy" id="652676"/>
    <lineage>
        <taxon>unclassified sequences</taxon>
        <taxon>metagenomes</taxon>
        <taxon>ecological metagenomes</taxon>
    </lineage>
</organism>
<proteinExistence type="predicted"/>
<sequence>MKNLHTLIILVIFSSFTIYNKSYSQGKEVNYLIALNSNISAKNTLPFWLTANKYGAIPNSNNVSLNTAFFTNFKNTDSDFDFSYKASFTGFVADKNNLFVNELYGSFRYKGWQLDAGSKNDEIYWEGLSSSNGNIIKSINTRAFPGVNLKTIG</sequence>